<evidence type="ECO:0000256" key="6">
    <source>
        <dbReference type="RuleBase" id="RU361187"/>
    </source>
</evidence>
<sequence>MKFKVLSLIMTASLAIPSIGLAAKKNVNDKPYPYGNPVVTHMYTADAAPKVMPDGRVWMVTSVDHLDKPGYHNMEALQMFSTADMKHWVDHGTILHTQDMPEGEDEDWAIWAPDMIYRNGTYYIYYPMRNLLEVSKGKKKKVDRYIAVAESNRPDGEYKVTVDRMAGVPFAGLDPSVFIDDDGQAYLYWNQAYMGKLKEDMRDIDGKFFKLNYGAKNFMEAAWMHKRDGKYYYQYHTKYNGKVDPNNPDDPNRAKSHLDYSMGDSPTGPLTYKGTVNWELGYQVDNSNGPKLPGKSYVPWRLTQSNHGAVVEFHGQEYFFYHTSALSSWKQDEFKERGTWTQRSVAVDYLNYDKDGNALPVQQTLEGVSAVSIQQPFSIKPNVPNSGTNYSLIQDKIVAKDGAIVKFDNLDLGTGYYYFGMTVHKTTRHGHIEVRRDSPDGMLMGTLSLRDNSAEINNARTETFLREAKGDNSTIYLVFKTNGNTVEVSSPDFFAGAPLPVAGDNQFN</sequence>
<dbReference type="Pfam" id="PF03422">
    <property type="entry name" value="CBM_6"/>
    <property type="match status" value="1"/>
</dbReference>
<dbReference type="EMBL" id="CP109966">
    <property type="protein sequence ID" value="WAJ71768.1"/>
    <property type="molecule type" value="Genomic_DNA"/>
</dbReference>
<evidence type="ECO:0000256" key="2">
    <source>
        <dbReference type="ARBA" id="ARBA00022651"/>
    </source>
</evidence>
<keyword evidence="10" id="KW-0614">Plasmid</keyword>
<feature type="signal peptide" evidence="8">
    <location>
        <begin position="1"/>
        <end position="22"/>
    </location>
</feature>
<feature type="domain" description="CBM6" evidence="9">
    <location>
        <begin position="399"/>
        <end position="488"/>
    </location>
</feature>
<dbReference type="PANTHER" id="PTHR43772">
    <property type="entry name" value="ENDO-1,4-BETA-XYLANASE"/>
    <property type="match status" value="1"/>
</dbReference>
<evidence type="ECO:0000256" key="5">
    <source>
        <dbReference type="ARBA" id="ARBA00023295"/>
    </source>
</evidence>
<evidence type="ECO:0000256" key="3">
    <source>
        <dbReference type="ARBA" id="ARBA00022801"/>
    </source>
</evidence>
<dbReference type="SUPFAM" id="SSF75005">
    <property type="entry name" value="Arabinanase/levansucrase/invertase"/>
    <property type="match status" value="1"/>
</dbReference>
<evidence type="ECO:0000256" key="7">
    <source>
        <dbReference type="SAM" id="MobiDB-lite"/>
    </source>
</evidence>
<feature type="region of interest" description="Disordered" evidence="7">
    <location>
        <begin position="242"/>
        <end position="266"/>
    </location>
</feature>
<dbReference type="PANTHER" id="PTHR43772:SF2">
    <property type="entry name" value="PUTATIVE (AFU_ORTHOLOGUE AFUA_2G04480)-RELATED"/>
    <property type="match status" value="1"/>
</dbReference>
<dbReference type="InterPro" id="IPR005084">
    <property type="entry name" value="CBM6"/>
</dbReference>
<gene>
    <name evidence="10" type="ORF">OLW01_15635</name>
</gene>
<evidence type="ECO:0000256" key="4">
    <source>
        <dbReference type="ARBA" id="ARBA00023277"/>
    </source>
</evidence>
<dbReference type="RefSeq" id="WP_268076477.1">
    <property type="nucleotide sequence ID" value="NZ_CP109966.1"/>
</dbReference>
<dbReference type="InterPro" id="IPR052176">
    <property type="entry name" value="Glycosyl_Hydrlase_43_Enz"/>
</dbReference>
<proteinExistence type="inferred from homology"/>
<dbReference type="Gene3D" id="2.60.120.260">
    <property type="entry name" value="Galactose-binding domain-like"/>
    <property type="match status" value="1"/>
</dbReference>
<protein>
    <submittedName>
        <fullName evidence="10">Family 43 glycosylhydrolase</fullName>
    </submittedName>
</protein>
<dbReference type="Pfam" id="PF04616">
    <property type="entry name" value="Glyco_hydro_43"/>
    <property type="match status" value="1"/>
</dbReference>
<keyword evidence="2" id="KW-0624">Polysaccharide degradation</keyword>
<reference evidence="10" key="1">
    <citation type="submission" date="2022-10" db="EMBL/GenBank/DDBJ databases">
        <title>Catenovulum adriacola sp. nov. isolated in the Harbour of Susak.</title>
        <authorList>
            <person name="Schoch T."/>
            <person name="Reich S.J."/>
            <person name="Stoeferle S."/>
            <person name="Flaiz M."/>
            <person name="Kazda M."/>
            <person name="Riedel C.U."/>
            <person name="Duerre P."/>
        </authorList>
    </citation>
    <scope>NUCLEOTIDE SEQUENCE</scope>
    <source>
        <strain evidence="10">TS8</strain>
        <plasmid evidence="10">pCadTS8_1</plasmid>
    </source>
</reference>
<evidence type="ECO:0000259" key="9">
    <source>
        <dbReference type="Pfam" id="PF03422"/>
    </source>
</evidence>
<dbReference type="Gene3D" id="2.115.10.20">
    <property type="entry name" value="Glycosyl hydrolase domain, family 43"/>
    <property type="match status" value="1"/>
</dbReference>
<dbReference type="Proteomes" id="UP001163726">
    <property type="component" value="Plasmid pCadTS8_1"/>
</dbReference>
<evidence type="ECO:0000256" key="8">
    <source>
        <dbReference type="SAM" id="SignalP"/>
    </source>
</evidence>
<keyword evidence="11" id="KW-1185">Reference proteome</keyword>
<evidence type="ECO:0000256" key="1">
    <source>
        <dbReference type="ARBA" id="ARBA00009865"/>
    </source>
</evidence>
<comment type="similarity">
    <text evidence="1 6">Belongs to the glycosyl hydrolase 43 family.</text>
</comment>
<evidence type="ECO:0000313" key="11">
    <source>
        <dbReference type="Proteomes" id="UP001163726"/>
    </source>
</evidence>
<evidence type="ECO:0000313" key="10">
    <source>
        <dbReference type="EMBL" id="WAJ71768.1"/>
    </source>
</evidence>
<name>A0ABY7AR91_9ALTE</name>
<organism evidence="10 11">
    <name type="scientific">Catenovulum adriaticum</name>
    <dbReference type="NCBI Taxonomy" id="2984846"/>
    <lineage>
        <taxon>Bacteria</taxon>
        <taxon>Pseudomonadati</taxon>
        <taxon>Pseudomonadota</taxon>
        <taxon>Gammaproteobacteria</taxon>
        <taxon>Alteromonadales</taxon>
        <taxon>Alteromonadaceae</taxon>
        <taxon>Catenovulum</taxon>
    </lineage>
</organism>
<keyword evidence="8" id="KW-0732">Signal</keyword>
<dbReference type="InterPro" id="IPR008979">
    <property type="entry name" value="Galactose-bd-like_sf"/>
</dbReference>
<dbReference type="InterPro" id="IPR006710">
    <property type="entry name" value="Glyco_hydro_43"/>
</dbReference>
<feature type="chain" id="PRO_5046289697" evidence="8">
    <location>
        <begin position="23"/>
        <end position="508"/>
    </location>
</feature>
<dbReference type="CDD" id="cd08990">
    <property type="entry name" value="GH43_AXH_like"/>
    <property type="match status" value="1"/>
</dbReference>
<keyword evidence="5 6" id="KW-0326">Glycosidase</keyword>
<keyword evidence="2" id="KW-0858">Xylan degradation</keyword>
<keyword evidence="3 6" id="KW-0378">Hydrolase</keyword>
<accession>A0ABY7AR91</accession>
<geneLocation type="plasmid" evidence="10 11">
    <name>pCadTS8_1</name>
</geneLocation>
<dbReference type="SUPFAM" id="SSF49785">
    <property type="entry name" value="Galactose-binding domain-like"/>
    <property type="match status" value="1"/>
</dbReference>
<keyword evidence="4" id="KW-0119">Carbohydrate metabolism</keyword>
<dbReference type="InterPro" id="IPR023296">
    <property type="entry name" value="Glyco_hydro_beta-prop_sf"/>
</dbReference>